<reference evidence="1 2" key="1">
    <citation type="submission" date="2016-11" db="EMBL/GenBank/DDBJ databases">
        <authorList>
            <person name="Jaros S."/>
            <person name="Januszkiewicz K."/>
            <person name="Wedrychowicz H."/>
        </authorList>
    </citation>
    <scope>NUCLEOTIDE SEQUENCE [LARGE SCALE GENOMIC DNA]</scope>
    <source>
        <strain evidence="1 2">DSM 16917</strain>
    </source>
</reference>
<evidence type="ECO:0000313" key="1">
    <source>
        <dbReference type="EMBL" id="SHH97310.1"/>
    </source>
</evidence>
<dbReference type="AlphaFoldDB" id="A0A1M5XBW6"/>
<dbReference type="OrthoDB" id="1425096at2"/>
<accession>A0A1M5XBW6</accession>
<organism evidence="1 2">
    <name type="scientific">Ferrimonas marina</name>
    <dbReference type="NCBI Taxonomy" id="299255"/>
    <lineage>
        <taxon>Bacteria</taxon>
        <taxon>Pseudomonadati</taxon>
        <taxon>Pseudomonadota</taxon>
        <taxon>Gammaproteobacteria</taxon>
        <taxon>Alteromonadales</taxon>
        <taxon>Ferrimonadaceae</taxon>
        <taxon>Ferrimonas</taxon>
    </lineage>
</organism>
<sequence>MDYQTLKLQHRAEREQWPEALSVRVHRALSWLQRAELCEQDEDAEFLFLWIAFNAAYANDIRSEHPPEAKAFADFLYQLQRFDRDKQLEALVWQQFSGPIRVLLDNPYVFQPFWECQKQPGCTDGWKWSFDKAQTRVSRALSQRDTVKILRVVFSRIYTLRNQLTHGGATWQGKLNREAIRDSVALMRAFVPVMLSIMMASPNQDWGQLHYPVLA</sequence>
<dbReference type="RefSeq" id="WP_067661748.1">
    <property type="nucleotide sequence ID" value="NZ_FQXG01000005.1"/>
</dbReference>
<dbReference type="EMBL" id="FQXG01000005">
    <property type="protein sequence ID" value="SHH97310.1"/>
    <property type="molecule type" value="Genomic_DNA"/>
</dbReference>
<evidence type="ECO:0000313" key="2">
    <source>
        <dbReference type="Proteomes" id="UP000184268"/>
    </source>
</evidence>
<keyword evidence="2" id="KW-1185">Reference proteome</keyword>
<name>A0A1M5XBW6_9GAMM</name>
<gene>
    <name evidence="1" type="ORF">SAMN02745129_3421</name>
</gene>
<dbReference type="STRING" id="299255.SAMN02745129_3421"/>
<dbReference type="Proteomes" id="UP000184268">
    <property type="component" value="Unassembled WGS sequence"/>
</dbReference>
<protein>
    <submittedName>
        <fullName evidence="1">Uncharacterized protein</fullName>
    </submittedName>
</protein>
<proteinExistence type="predicted"/>